<comment type="caution">
    <text evidence="4">The sequence shown here is derived from an EMBL/GenBank/DDBJ whole genome shotgun (WGS) entry which is preliminary data.</text>
</comment>
<keyword evidence="5" id="KW-1185">Reference proteome</keyword>
<dbReference type="CDD" id="cd04586">
    <property type="entry name" value="CBS_pair_BON_assoc"/>
    <property type="match status" value="1"/>
</dbReference>
<dbReference type="Gene3D" id="3.10.580.10">
    <property type="entry name" value="CBS-domain"/>
    <property type="match status" value="1"/>
</dbReference>
<evidence type="ECO:0000256" key="2">
    <source>
        <dbReference type="PROSITE-ProRule" id="PRU00703"/>
    </source>
</evidence>
<sequence length="140" mass="15589">MKVKDFMTKKVITANENEKIRDVVLRLRERNVSGVPVLNDEGKLVGVFCESDLLSQLPDILHEAEQIPLVDVKELTDAPVKTIMGKPPITIGPEDSLKKAAELFLTKFIHRLPVIENDTLVGIISLGDVLKAFIENDKCD</sequence>
<dbReference type="SUPFAM" id="SSF54631">
    <property type="entry name" value="CBS-domain pair"/>
    <property type="match status" value="1"/>
</dbReference>
<dbReference type="PANTHER" id="PTHR43080:SF2">
    <property type="entry name" value="CBS DOMAIN-CONTAINING PROTEIN"/>
    <property type="match status" value="1"/>
</dbReference>
<protein>
    <submittedName>
        <fullName evidence="4">CBS domain-containing protein</fullName>
    </submittedName>
</protein>
<keyword evidence="1 2" id="KW-0129">CBS domain</keyword>
<dbReference type="Pfam" id="PF00571">
    <property type="entry name" value="CBS"/>
    <property type="match status" value="2"/>
</dbReference>
<evidence type="ECO:0000256" key="1">
    <source>
        <dbReference type="ARBA" id="ARBA00023122"/>
    </source>
</evidence>
<dbReference type="InterPro" id="IPR046342">
    <property type="entry name" value="CBS_dom_sf"/>
</dbReference>
<proteinExistence type="predicted"/>
<dbReference type="InterPro" id="IPR051257">
    <property type="entry name" value="Diverse_CBS-Domain"/>
</dbReference>
<dbReference type="RefSeq" id="WP_149266543.1">
    <property type="nucleotide sequence ID" value="NZ_VFJB01000005.1"/>
</dbReference>
<organism evidence="4 5">
    <name type="scientific">Deferribacter autotrophicus</name>
    <dbReference type="NCBI Taxonomy" id="500465"/>
    <lineage>
        <taxon>Bacteria</taxon>
        <taxon>Pseudomonadati</taxon>
        <taxon>Deferribacterota</taxon>
        <taxon>Deferribacteres</taxon>
        <taxon>Deferribacterales</taxon>
        <taxon>Deferribacteraceae</taxon>
        <taxon>Deferribacter</taxon>
    </lineage>
</organism>
<dbReference type="AlphaFoldDB" id="A0A5A8F349"/>
<dbReference type="InterPro" id="IPR000644">
    <property type="entry name" value="CBS_dom"/>
</dbReference>
<evidence type="ECO:0000313" key="5">
    <source>
        <dbReference type="Proteomes" id="UP000322876"/>
    </source>
</evidence>
<dbReference type="EMBL" id="VFJB01000005">
    <property type="protein sequence ID" value="KAA0258223.1"/>
    <property type="molecule type" value="Genomic_DNA"/>
</dbReference>
<dbReference type="PROSITE" id="PS51371">
    <property type="entry name" value="CBS"/>
    <property type="match status" value="2"/>
</dbReference>
<name>A0A5A8F349_9BACT</name>
<gene>
    <name evidence="4" type="ORF">FHQ18_07470</name>
</gene>
<dbReference type="SMART" id="SM00116">
    <property type="entry name" value="CBS"/>
    <property type="match status" value="2"/>
</dbReference>
<dbReference type="PANTHER" id="PTHR43080">
    <property type="entry name" value="CBS DOMAIN-CONTAINING PROTEIN CBSX3, MITOCHONDRIAL"/>
    <property type="match status" value="1"/>
</dbReference>
<evidence type="ECO:0000313" key="4">
    <source>
        <dbReference type="EMBL" id="KAA0258223.1"/>
    </source>
</evidence>
<evidence type="ECO:0000259" key="3">
    <source>
        <dbReference type="PROSITE" id="PS51371"/>
    </source>
</evidence>
<dbReference type="OrthoDB" id="9793295at2"/>
<feature type="domain" description="CBS" evidence="3">
    <location>
        <begin position="84"/>
        <end position="140"/>
    </location>
</feature>
<feature type="domain" description="CBS" evidence="3">
    <location>
        <begin position="7"/>
        <end position="65"/>
    </location>
</feature>
<reference evidence="4 5" key="1">
    <citation type="submission" date="2019-06" db="EMBL/GenBank/DDBJ databases">
        <title>Genomic insights into carbon and energy metabolism of Deferribacter autotrophicus revealed new metabolic traits in the phylum Deferribacteres.</title>
        <authorList>
            <person name="Slobodkin A.I."/>
            <person name="Slobodkina G.B."/>
            <person name="Allioux M."/>
            <person name="Alain K."/>
            <person name="Jebbar M."/>
            <person name="Shadrin V."/>
            <person name="Kublanov I.V."/>
            <person name="Toshchakov S.V."/>
            <person name="Bonch-Osmolovskaya E.A."/>
        </authorList>
    </citation>
    <scope>NUCLEOTIDE SEQUENCE [LARGE SCALE GENOMIC DNA]</scope>
    <source>
        <strain evidence="4 5">SL50</strain>
    </source>
</reference>
<accession>A0A5A8F349</accession>
<dbReference type="Proteomes" id="UP000322876">
    <property type="component" value="Unassembled WGS sequence"/>
</dbReference>